<accession>A0A7X5U5X6</accession>
<name>A0A7X5U5X6_9MYCO</name>
<evidence type="ECO:0000313" key="2">
    <source>
        <dbReference type="Proteomes" id="UP000547444"/>
    </source>
</evidence>
<organism evidence="1 2">
    <name type="scientific">Mycolicibacterium fluoranthenivorans</name>
    <dbReference type="NCBI Taxonomy" id="258505"/>
    <lineage>
        <taxon>Bacteria</taxon>
        <taxon>Bacillati</taxon>
        <taxon>Actinomycetota</taxon>
        <taxon>Actinomycetes</taxon>
        <taxon>Mycobacteriales</taxon>
        <taxon>Mycobacteriaceae</taxon>
        <taxon>Mycolicibacterium</taxon>
    </lineage>
</organism>
<dbReference type="EMBL" id="JAANOW010000005">
    <property type="protein sequence ID" value="NIH98963.1"/>
    <property type="molecule type" value="Genomic_DNA"/>
</dbReference>
<comment type="caution">
    <text evidence="1">The sequence shown here is derived from an EMBL/GenBank/DDBJ whole genome shotgun (WGS) entry which is preliminary data.</text>
</comment>
<sequence>MPDPDEDVLDESDEDEVDELSLLADDVVLPLDDFEASRLSLR</sequence>
<evidence type="ECO:0000313" key="1">
    <source>
        <dbReference type="EMBL" id="NIH98963.1"/>
    </source>
</evidence>
<reference evidence="1 2" key="1">
    <citation type="submission" date="2020-03" db="EMBL/GenBank/DDBJ databases">
        <title>Sequencing the genomes of 1000 actinobacteria strains.</title>
        <authorList>
            <person name="Klenk H.-P."/>
        </authorList>
    </citation>
    <scope>NUCLEOTIDE SEQUENCE [LARGE SCALE GENOMIC DNA]</scope>
    <source>
        <strain evidence="1 2">DSM 44556</strain>
    </source>
</reference>
<protein>
    <submittedName>
        <fullName evidence="1">Uncharacterized protein</fullName>
    </submittedName>
</protein>
<keyword evidence="2" id="KW-1185">Reference proteome</keyword>
<gene>
    <name evidence="1" type="ORF">FHU31_005987</name>
</gene>
<dbReference type="Proteomes" id="UP000547444">
    <property type="component" value="Unassembled WGS sequence"/>
</dbReference>
<dbReference type="AlphaFoldDB" id="A0A7X5U5X6"/>
<proteinExistence type="predicted"/>